<evidence type="ECO:0000256" key="7">
    <source>
        <dbReference type="ARBA" id="ARBA00023160"/>
    </source>
</evidence>
<feature type="domain" description="Enoyl reductase FAD binding" evidence="10">
    <location>
        <begin position="319"/>
        <end position="381"/>
    </location>
</feature>
<comment type="subunit">
    <text evidence="1 9">Monomer.</text>
</comment>
<dbReference type="AlphaFoldDB" id="A0A173X8L9"/>
<keyword evidence="5 9" id="KW-0520">NAD</keyword>
<feature type="binding site" evidence="9">
    <location>
        <position position="224"/>
    </location>
    <ligand>
        <name>substrate</name>
    </ligand>
</feature>
<dbReference type="HAMAP" id="MF_01838">
    <property type="entry name" value="FabV_reductase"/>
    <property type="match status" value="1"/>
</dbReference>
<gene>
    <name evidence="9" type="primary">fabV</name>
    <name evidence="13" type="ORF">DO83_13160</name>
</gene>
<evidence type="ECO:0000256" key="4">
    <source>
        <dbReference type="ARBA" id="ARBA00023002"/>
    </source>
</evidence>
<dbReference type="InterPro" id="IPR050048">
    <property type="entry name" value="FabV-like_NADH_b"/>
</dbReference>
<dbReference type="UniPathway" id="UPA00094"/>
<keyword evidence="3 9" id="KW-0276">Fatty acid metabolism</keyword>
<proteinExistence type="inferred from homology"/>
<dbReference type="PANTHER" id="PTHR37480">
    <property type="entry name" value="ENOYL-[ACYL-CARRIER-PROTEIN] REDUCTASE [NADH]"/>
    <property type="match status" value="1"/>
</dbReference>
<feature type="binding site" evidence="9">
    <location>
        <begin position="74"/>
        <end position="75"/>
    </location>
    <ligand>
        <name>NAD(+)</name>
        <dbReference type="ChEBI" id="CHEBI:57540"/>
    </ligand>
</feature>
<evidence type="ECO:0000256" key="6">
    <source>
        <dbReference type="ARBA" id="ARBA00023098"/>
    </source>
</evidence>
<dbReference type="GO" id="GO:0006633">
    <property type="term" value="P:fatty acid biosynthetic process"/>
    <property type="evidence" value="ECO:0007669"/>
    <property type="project" value="UniProtKB-UniRule"/>
</dbReference>
<dbReference type="InterPro" id="IPR010758">
    <property type="entry name" value="Trans-2-enoyl-CoA_reductase"/>
</dbReference>
<dbReference type="GO" id="GO:0004318">
    <property type="term" value="F:enoyl-[acyl-carrier-protein] reductase (NADH) activity"/>
    <property type="evidence" value="ECO:0007669"/>
    <property type="project" value="TreeGrafter"/>
</dbReference>
<dbReference type="Gene3D" id="3.40.50.720">
    <property type="entry name" value="NAD(P)-binding Rossmann-like Domain"/>
    <property type="match status" value="1"/>
</dbReference>
<comment type="pathway">
    <text evidence="9">Lipid metabolism; fatty acid biosynthesis.</text>
</comment>
<dbReference type="Proteomes" id="UP000188159">
    <property type="component" value="Chromosome"/>
</dbReference>
<dbReference type="Pfam" id="PF12241">
    <property type="entry name" value="Enoyl_reductase"/>
    <property type="match status" value="1"/>
</dbReference>
<accession>A0A173X8L9</accession>
<comment type="similarity">
    <text evidence="9">Belongs to the TER reductase family.</text>
</comment>
<evidence type="ECO:0000259" key="10">
    <source>
        <dbReference type="Pfam" id="PF07055"/>
    </source>
</evidence>
<dbReference type="EC" id="1.3.1.44" evidence="9"/>
<dbReference type="EMBL" id="CP012098">
    <property type="protein sequence ID" value="AQP40439.1"/>
    <property type="molecule type" value="Genomic_DNA"/>
</dbReference>
<feature type="binding site" evidence="9">
    <location>
        <begin position="48"/>
        <end position="53"/>
    </location>
    <ligand>
        <name>NAD(+)</name>
        <dbReference type="ChEBI" id="CHEBI:57540"/>
    </ligand>
</feature>
<protein>
    <recommendedName>
        <fullName evidence="9">Trans-2-enoyl-CoA reductase [NADH]</fullName>
        <shortName evidence="9">TER</shortName>
        <ecNumber evidence="9">1.3.1.44</ecNumber>
    </recommendedName>
</protein>
<dbReference type="NCBIfam" id="NF010177">
    <property type="entry name" value="PRK13656.1"/>
    <property type="match status" value="1"/>
</dbReference>
<dbReference type="Pfam" id="PF07055">
    <property type="entry name" value="Eno-Rase_FAD_bd"/>
    <property type="match status" value="1"/>
</dbReference>
<dbReference type="InterPro" id="IPR024906">
    <property type="entry name" value="Eno_Rdtase_FAD-bd_dom"/>
</dbReference>
<feature type="binding site" evidence="9">
    <location>
        <begin position="111"/>
        <end position="112"/>
    </location>
    <ligand>
        <name>NAD(+)</name>
        <dbReference type="ChEBI" id="CHEBI:57540"/>
    </ligand>
</feature>
<keyword evidence="2 9" id="KW-0444">Lipid biosynthesis</keyword>
<organism evidence="13 14">
    <name type="scientific">Anaerostipes hadrus</name>
    <dbReference type="NCBI Taxonomy" id="649756"/>
    <lineage>
        <taxon>Bacteria</taxon>
        <taxon>Bacillati</taxon>
        <taxon>Bacillota</taxon>
        <taxon>Clostridia</taxon>
        <taxon>Lachnospirales</taxon>
        <taxon>Lachnospiraceae</taxon>
        <taxon>Anaerostipes</taxon>
    </lineage>
</organism>
<reference evidence="13 14" key="1">
    <citation type="journal article" date="2016" name="Sci. Rep.">
        <title>Accelerated dysbiosis of gut microbiota during aggravation of DSS-induced colitis by a butyrate-producing bacterium.</title>
        <authorList>
            <person name="Zhang Q."/>
            <person name="Wu Y."/>
            <person name="Wang J."/>
            <person name="Wu G."/>
            <person name="Long W."/>
            <person name="Xue Z."/>
            <person name="Wang L."/>
            <person name="Zhang X."/>
            <person name="Pang X."/>
            <person name="Zhao Y."/>
            <person name="Zhao L."/>
            <person name="Zhang C."/>
        </authorList>
    </citation>
    <scope>NUCLEOTIDE SEQUENCE [LARGE SCALE GENOMIC DNA]</scope>
    <source>
        <strain evidence="13 14">BPB5</strain>
    </source>
</reference>
<evidence type="ECO:0000256" key="1">
    <source>
        <dbReference type="ARBA" id="ARBA00011245"/>
    </source>
</evidence>
<sequence>MIIKPRVKDYLCLTAHPEGCKKNVEDQIAYVKAQGEIPGDAKKVLVIGCSTGYGLASRIVAAFGCHADTLGIMFERPSNGRKTASPGWYNTASFEQFANGEGVYAKTINGDAFSKEIKNLTIETIKKDLGKVDLVVYSLAAPRRTTPDGVTYRSVLKTTGEEFTNKNLNLKDNSIGMKSIPAATEEEVEATVKVMGGEDWKLWMQALKDADVLSEDASTVAYSYIGSELTYPIYFEGTIGAAKKHLHQTADEITKEVGVKALISVNKGLVTQASAAIPIVPLYMSVLYKVMKENNVHEGCIEQIERLFKEKRLLADTITDEHGWVRMDDLELRDDIQDEVKKRWEEINTDNVSELADVDGYWEDFYRMFGFKEEGIDYEAETDPVVEIPSIKE</sequence>
<dbReference type="RefSeq" id="WP_055231359.1">
    <property type="nucleotide sequence ID" value="NZ_CP012098.1"/>
</dbReference>
<evidence type="ECO:0000256" key="8">
    <source>
        <dbReference type="ARBA" id="ARBA00048302"/>
    </source>
</evidence>
<dbReference type="GO" id="GO:0051287">
    <property type="term" value="F:NAD binding"/>
    <property type="evidence" value="ECO:0007669"/>
    <property type="project" value="UniProtKB-UniRule"/>
</dbReference>
<dbReference type="InterPro" id="IPR024910">
    <property type="entry name" value="Enoyl-CoA_Rdtase_cat_dom"/>
</dbReference>
<feature type="binding site" evidence="9">
    <location>
        <begin position="269"/>
        <end position="271"/>
    </location>
    <ligand>
        <name>NAD(+)</name>
        <dbReference type="ChEBI" id="CHEBI:57540"/>
    </ligand>
</feature>
<keyword evidence="4 9" id="KW-0560">Oxidoreductase</keyword>
<keyword evidence="7 9" id="KW-0275">Fatty acid biosynthesis</keyword>
<keyword evidence="6 9" id="KW-0443">Lipid metabolism</keyword>
<feature type="domain" description="Trans-2-enoyl-CoA reductase-like NAD(P)H binding" evidence="12">
    <location>
        <begin position="2"/>
        <end position="79"/>
    </location>
</feature>
<feature type="domain" description="Trans-2-enoyl-CoA reductase catalytic" evidence="11">
    <location>
        <begin position="82"/>
        <end position="311"/>
    </location>
</feature>
<dbReference type="GO" id="GO:0050343">
    <property type="term" value="F:trans-2-enoyl-CoA reductase (NADH) activity"/>
    <property type="evidence" value="ECO:0007669"/>
    <property type="project" value="UniProtKB-UniRule"/>
</dbReference>
<evidence type="ECO:0000256" key="2">
    <source>
        <dbReference type="ARBA" id="ARBA00022516"/>
    </source>
</evidence>
<evidence type="ECO:0000256" key="9">
    <source>
        <dbReference type="HAMAP-Rule" id="MF_01838"/>
    </source>
</evidence>
<evidence type="ECO:0000259" key="12">
    <source>
        <dbReference type="Pfam" id="PF12242"/>
    </source>
</evidence>
<evidence type="ECO:0000313" key="13">
    <source>
        <dbReference type="EMBL" id="AQP40439.1"/>
    </source>
</evidence>
<name>A0A173X8L9_ANAHA</name>
<evidence type="ECO:0000256" key="5">
    <source>
        <dbReference type="ARBA" id="ARBA00023027"/>
    </source>
</evidence>
<feature type="active site" description="Proton donor" evidence="9">
    <location>
        <position position="234"/>
    </location>
</feature>
<feature type="binding site" evidence="9">
    <location>
        <begin position="139"/>
        <end position="140"/>
    </location>
    <ligand>
        <name>NAD(+)</name>
        <dbReference type="ChEBI" id="CHEBI:57540"/>
    </ligand>
</feature>
<evidence type="ECO:0000259" key="11">
    <source>
        <dbReference type="Pfam" id="PF12241"/>
    </source>
</evidence>
<feature type="site" description="Plays an important role in discriminating NADH against NADPH" evidence="9">
    <location>
        <position position="75"/>
    </location>
</feature>
<dbReference type="NCBIfam" id="NF043048">
    <property type="entry name" value="EnoyACPredFabV"/>
    <property type="match status" value="1"/>
</dbReference>
<comment type="catalytic activity">
    <reaction evidence="8 9">
        <text>a 2,3-saturated acyl-CoA + NAD(+) = a (2E)-enoyl-CoA + NADH + H(+)</text>
        <dbReference type="Rhea" id="RHEA:18177"/>
        <dbReference type="ChEBI" id="CHEBI:15378"/>
        <dbReference type="ChEBI" id="CHEBI:57540"/>
        <dbReference type="ChEBI" id="CHEBI:57945"/>
        <dbReference type="ChEBI" id="CHEBI:58856"/>
        <dbReference type="ChEBI" id="CHEBI:65111"/>
        <dbReference type="EC" id="1.3.1.44"/>
    </reaction>
</comment>
<evidence type="ECO:0000313" key="14">
    <source>
        <dbReference type="Proteomes" id="UP000188159"/>
    </source>
</evidence>
<dbReference type="PANTHER" id="PTHR37480:SF1">
    <property type="entry name" value="ENOYL-[ACYL-CARRIER-PROTEIN] REDUCTASE [NADH]"/>
    <property type="match status" value="1"/>
</dbReference>
<evidence type="ECO:0000256" key="3">
    <source>
        <dbReference type="ARBA" id="ARBA00022832"/>
    </source>
</evidence>
<feature type="binding site" evidence="9">
    <location>
        <position position="243"/>
    </location>
    <ligand>
        <name>NAD(+)</name>
        <dbReference type="ChEBI" id="CHEBI:57540"/>
    </ligand>
</feature>
<comment type="function">
    <text evidence="9">Involved in the fatty acid synthesis (FAS II). Catalyzes the reduction of a carbon-carbon double bond in an enoyl moiety that is covalently linked to a coenzyme A (CoA).</text>
</comment>
<dbReference type="Pfam" id="PF12242">
    <property type="entry name" value="Eno-Rase_NADH_b"/>
    <property type="match status" value="1"/>
</dbReference>